<accession>A0A1I6YVI0</accession>
<dbReference type="CDD" id="cd09606">
    <property type="entry name" value="M3B_PepF"/>
    <property type="match status" value="1"/>
</dbReference>
<protein>
    <submittedName>
        <fullName evidence="8">Oligoendopeptidase F</fullName>
    </submittedName>
</protein>
<dbReference type="GO" id="GO:0006518">
    <property type="term" value="P:peptide metabolic process"/>
    <property type="evidence" value="ECO:0007669"/>
    <property type="project" value="TreeGrafter"/>
</dbReference>
<dbReference type="PANTHER" id="PTHR11804:SF48">
    <property type="entry name" value="PUTATIVE-RELATED"/>
    <property type="match status" value="1"/>
</dbReference>
<evidence type="ECO:0000256" key="4">
    <source>
        <dbReference type="ARBA" id="ARBA00022833"/>
    </source>
</evidence>
<dbReference type="Proteomes" id="UP000236454">
    <property type="component" value="Unassembled WGS sequence"/>
</dbReference>
<keyword evidence="1 6" id="KW-0645">Protease</keyword>
<reference evidence="8 9" key="1">
    <citation type="submission" date="2016-10" db="EMBL/GenBank/DDBJ databases">
        <authorList>
            <person name="de Groot N.N."/>
        </authorList>
    </citation>
    <scope>NUCLEOTIDE SEQUENCE [LARGE SCALE GENOMIC DNA]</scope>
    <source>
        <strain evidence="8 9">CGMCC 1.7005</strain>
    </source>
</reference>
<keyword evidence="3 6" id="KW-0378">Hydrolase</keyword>
<evidence type="ECO:0000256" key="2">
    <source>
        <dbReference type="ARBA" id="ARBA00022723"/>
    </source>
</evidence>
<evidence type="ECO:0000256" key="1">
    <source>
        <dbReference type="ARBA" id="ARBA00022670"/>
    </source>
</evidence>
<gene>
    <name evidence="8" type="ORF">SAMN05216474_1215</name>
</gene>
<dbReference type="InterPro" id="IPR001567">
    <property type="entry name" value="Pept_M3A_M3B_dom"/>
</dbReference>
<comment type="cofactor">
    <cofactor evidence="6">
        <name>Zn(2+)</name>
        <dbReference type="ChEBI" id="CHEBI:29105"/>
    </cofactor>
    <text evidence="6">Binds 1 zinc ion.</text>
</comment>
<dbReference type="OrthoDB" id="9762795at2"/>
<keyword evidence="2 6" id="KW-0479">Metal-binding</keyword>
<keyword evidence="5 6" id="KW-0482">Metalloprotease</keyword>
<dbReference type="RefSeq" id="WP_090247416.1">
    <property type="nucleotide sequence ID" value="NZ_FPAS01000001.1"/>
</dbReference>
<dbReference type="AlphaFoldDB" id="A0A1I6YVI0"/>
<dbReference type="InterPro" id="IPR045090">
    <property type="entry name" value="Pept_M3A_M3B"/>
</dbReference>
<keyword evidence="4 6" id="KW-0862">Zinc</keyword>
<dbReference type="Pfam" id="PF01432">
    <property type="entry name" value="Peptidase_M3"/>
    <property type="match status" value="1"/>
</dbReference>
<evidence type="ECO:0000259" key="7">
    <source>
        <dbReference type="Pfam" id="PF01432"/>
    </source>
</evidence>
<sequence length="568" mass="65823">MNIHKPKRHFVQEDLKINAWEDVKPYFEDLTQRELTTKADVEQWLKDKSELDAVLEEDAAWRYIRMTIDTRDEALSEAYKVFVTQIQPQLAPYEDQLNRKLMASEFVDEFKGEDYHIYFRSVKTALELYREENVALQAEIAELSQQFGSISAAQTIAYKGETLTMQKAATYLKDKDRAVRKEVYELMTARRAEDVEALNDLFTKLIEKRHQVALNAGFENFRDYKFQAMGRFDYTKEDCFDFHASIKKHIVPLVKEIQTKHKNDLGVDVYRPYDTEVDPSGKEALKPFEGGEELLQKSIAAMGKIDPYFADCIATMDEMKHLDLESKAGKSPGGYNYPLYEIGVPFIFMNAVGAQRDLVTMVHEGGHAVHSFLSRDLKLTGFKSLPSEVAELASMSMELLTMEHWDEFYKDEDELKRAKRDQLETILKILPWIATIDEYQHWIYENPTHSVDERAEAWLRISKEYGTGQVNWEGYEEVKATSWQRQLHLFEVPFYYIEYAFAQLGALGVWKNSKTDLKAAVNNYKEALKLGYTKSIPEIYKTAGVKFDFSDNYLSEIANFVGEELKAV</sequence>
<evidence type="ECO:0000256" key="3">
    <source>
        <dbReference type="ARBA" id="ARBA00022801"/>
    </source>
</evidence>
<dbReference type="GO" id="GO:0006508">
    <property type="term" value="P:proteolysis"/>
    <property type="evidence" value="ECO:0007669"/>
    <property type="project" value="UniProtKB-KW"/>
</dbReference>
<dbReference type="NCBIfam" id="TIGR02289">
    <property type="entry name" value="M3_not_pepF"/>
    <property type="match status" value="1"/>
</dbReference>
<keyword evidence="9" id="KW-1185">Reference proteome</keyword>
<organism evidence="8 9">
    <name type="scientific">Lishizhenia tianjinensis</name>
    <dbReference type="NCBI Taxonomy" id="477690"/>
    <lineage>
        <taxon>Bacteria</taxon>
        <taxon>Pseudomonadati</taxon>
        <taxon>Bacteroidota</taxon>
        <taxon>Flavobacteriia</taxon>
        <taxon>Flavobacteriales</taxon>
        <taxon>Crocinitomicaceae</taxon>
        <taxon>Lishizhenia</taxon>
    </lineage>
</organism>
<comment type="similarity">
    <text evidence="6">Belongs to the peptidase M3 family.</text>
</comment>
<feature type="domain" description="Peptidase M3A/M3B catalytic" evidence="7">
    <location>
        <begin position="171"/>
        <end position="557"/>
    </location>
</feature>
<name>A0A1I6YVI0_9FLAO</name>
<dbReference type="PANTHER" id="PTHR11804">
    <property type="entry name" value="PROTEASE M3 THIMET OLIGOPEPTIDASE-RELATED"/>
    <property type="match status" value="1"/>
</dbReference>
<dbReference type="SUPFAM" id="SSF55486">
    <property type="entry name" value="Metalloproteases ('zincins'), catalytic domain"/>
    <property type="match status" value="1"/>
</dbReference>
<dbReference type="InterPro" id="IPR011976">
    <property type="entry name" value="Pept_M3B_oligopep-rel"/>
</dbReference>
<evidence type="ECO:0000256" key="6">
    <source>
        <dbReference type="RuleBase" id="RU003435"/>
    </source>
</evidence>
<dbReference type="STRING" id="477690.SAMN05216474_1215"/>
<proteinExistence type="inferred from homology"/>
<evidence type="ECO:0000256" key="5">
    <source>
        <dbReference type="ARBA" id="ARBA00023049"/>
    </source>
</evidence>
<evidence type="ECO:0000313" key="9">
    <source>
        <dbReference type="Proteomes" id="UP000236454"/>
    </source>
</evidence>
<dbReference type="GO" id="GO:0004222">
    <property type="term" value="F:metalloendopeptidase activity"/>
    <property type="evidence" value="ECO:0007669"/>
    <property type="project" value="InterPro"/>
</dbReference>
<dbReference type="EMBL" id="FPAS01000001">
    <property type="protein sequence ID" value="SFT54427.1"/>
    <property type="molecule type" value="Genomic_DNA"/>
</dbReference>
<dbReference type="GO" id="GO:0046872">
    <property type="term" value="F:metal ion binding"/>
    <property type="evidence" value="ECO:0007669"/>
    <property type="project" value="UniProtKB-UniRule"/>
</dbReference>
<dbReference type="Gene3D" id="1.10.1370.30">
    <property type="match status" value="1"/>
</dbReference>
<evidence type="ECO:0000313" key="8">
    <source>
        <dbReference type="EMBL" id="SFT54427.1"/>
    </source>
</evidence>